<feature type="transmembrane region" description="Helical" evidence="1">
    <location>
        <begin position="499"/>
        <end position="518"/>
    </location>
</feature>
<keyword evidence="1" id="KW-0472">Membrane</keyword>
<dbReference type="RefSeq" id="WP_154530633.1">
    <property type="nucleotide sequence ID" value="NZ_VULX01000004.1"/>
</dbReference>
<feature type="transmembrane region" description="Helical" evidence="1">
    <location>
        <begin position="333"/>
        <end position="354"/>
    </location>
</feature>
<evidence type="ECO:0000313" key="2">
    <source>
        <dbReference type="EMBL" id="MSR90752.1"/>
    </source>
</evidence>
<feature type="transmembrane region" description="Helical" evidence="1">
    <location>
        <begin position="453"/>
        <end position="478"/>
    </location>
</feature>
<keyword evidence="1" id="KW-0812">Transmembrane</keyword>
<dbReference type="EMBL" id="VULX01000004">
    <property type="protein sequence ID" value="MSR90752.1"/>
    <property type="molecule type" value="Genomic_DNA"/>
</dbReference>
<feature type="transmembrane region" description="Helical" evidence="1">
    <location>
        <begin position="150"/>
        <end position="178"/>
    </location>
</feature>
<accession>A0A7X2T0M3</accession>
<gene>
    <name evidence="2" type="ORF">FYJ33_04780</name>
</gene>
<comment type="caution">
    <text evidence="2">The sequence shown here is derived from an EMBL/GenBank/DDBJ whole genome shotgun (WGS) entry which is preliminary data.</text>
</comment>
<feature type="transmembrane region" description="Helical" evidence="1">
    <location>
        <begin position="374"/>
        <end position="394"/>
    </location>
</feature>
<feature type="transmembrane region" description="Helical" evidence="1">
    <location>
        <begin position="120"/>
        <end position="144"/>
    </location>
</feature>
<sequence length="558" mass="60490">MHNILLLTKVFLKTGGNSFASDSNKKKKSAKIGNGLMYLLICICFLPLIGLIFTLLNNVYGSFKALNQEGYLMTFVLSSVSMVIFIFSMFSIASILFFSKDIEYLLPMPFKAREITIAKFLYILFGEYLISAFILIPAYAVWIINSNPGVMFYVAAVIVFLVTPIVPILLSAIIIMPIMRFSGLVKHKDAFTIVGSFIGIGFGVGINIFTQSVGKNANSPEALQNILQSKNELINSIATIFVNVKSSTKAIVLSGSSEGIINLLILFVIIVAALGIYMVLSDALYLKGAMSSSGSVSKKKKISSEQFEKSTDTNSPLIALVKREIKIILRTPVYLMNCGSTVLLVPICCIPVFLSGNLFSQLGGLASTIASSEGAQIITLMIIYAISAFTVAVAPASGTAISREGSSIYVSKYIPVDYKKQLDAKLIVSFSISAISLILILAIVEILLKLNAILFIASLLITLLISSFASIVALLIDVMKPKLSWNTEEQAVKQNFNPFFAFAISAVILALGILPTILLIDKGLWINILVILAILAAINVAAYYVLSNYGVKRFASIE</sequence>
<feature type="transmembrane region" description="Helical" evidence="1">
    <location>
        <begin position="426"/>
        <end position="447"/>
    </location>
</feature>
<protein>
    <recommendedName>
        <fullName evidence="4">ABC-2 type transport system permease protein</fullName>
    </recommendedName>
</protein>
<dbReference type="Pfam" id="PF16949">
    <property type="entry name" value="ABC_tran_2"/>
    <property type="match status" value="1"/>
</dbReference>
<dbReference type="Proteomes" id="UP000460287">
    <property type="component" value="Unassembled WGS sequence"/>
</dbReference>
<feature type="transmembrane region" description="Helical" evidence="1">
    <location>
        <begin position="190"/>
        <end position="210"/>
    </location>
</feature>
<keyword evidence="3" id="KW-1185">Reference proteome</keyword>
<evidence type="ECO:0000313" key="3">
    <source>
        <dbReference type="Proteomes" id="UP000460287"/>
    </source>
</evidence>
<dbReference type="AlphaFoldDB" id="A0A7X2T0M3"/>
<feature type="transmembrane region" description="Helical" evidence="1">
    <location>
        <begin position="76"/>
        <end position="99"/>
    </location>
</feature>
<feature type="transmembrane region" description="Helical" evidence="1">
    <location>
        <begin position="524"/>
        <end position="546"/>
    </location>
</feature>
<feature type="transmembrane region" description="Helical" evidence="1">
    <location>
        <begin position="35"/>
        <end position="56"/>
    </location>
</feature>
<evidence type="ECO:0008006" key="4">
    <source>
        <dbReference type="Google" id="ProtNLM"/>
    </source>
</evidence>
<proteinExistence type="predicted"/>
<dbReference type="InterPro" id="IPR031599">
    <property type="entry name" value="ABC_tran_2"/>
</dbReference>
<keyword evidence="1" id="KW-1133">Transmembrane helix</keyword>
<name>A0A7X2T0M3_9CLOT</name>
<organism evidence="2 3">
    <name type="scientific">Inconstantimicrobium porci</name>
    <dbReference type="NCBI Taxonomy" id="2652291"/>
    <lineage>
        <taxon>Bacteria</taxon>
        <taxon>Bacillati</taxon>
        <taxon>Bacillota</taxon>
        <taxon>Clostridia</taxon>
        <taxon>Eubacteriales</taxon>
        <taxon>Clostridiaceae</taxon>
        <taxon>Inconstantimicrobium</taxon>
    </lineage>
</organism>
<reference evidence="2 3" key="1">
    <citation type="submission" date="2019-08" db="EMBL/GenBank/DDBJ databases">
        <title>In-depth cultivation of the pig gut microbiome towards novel bacterial diversity and tailored functional studies.</title>
        <authorList>
            <person name="Wylensek D."/>
            <person name="Hitch T.C.A."/>
            <person name="Clavel T."/>
        </authorList>
    </citation>
    <scope>NUCLEOTIDE SEQUENCE [LARGE SCALE GENOMIC DNA]</scope>
    <source>
        <strain evidence="2 3">WCA-383-APC-5B</strain>
    </source>
</reference>
<feature type="transmembrane region" description="Helical" evidence="1">
    <location>
        <begin position="260"/>
        <end position="280"/>
    </location>
</feature>
<evidence type="ECO:0000256" key="1">
    <source>
        <dbReference type="SAM" id="Phobius"/>
    </source>
</evidence>